<dbReference type="Pfam" id="PF01494">
    <property type="entry name" value="FAD_binding_3"/>
    <property type="match status" value="2"/>
</dbReference>
<comment type="cofactor">
    <cofactor evidence="1">
        <name>FAD</name>
        <dbReference type="ChEBI" id="CHEBI:57692"/>
    </cofactor>
</comment>
<dbReference type="PRINTS" id="PR00420">
    <property type="entry name" value="RNGMNOXGNASE"/>
</dbReference>
<organism evidence="7 8">
    <name type="scientific">Gomphillus americanus</name>
    <dbReference type="NCBI Taxonomy" id="1940652"/>
    <lineage>
        <taxon>Eukaryota</taxon>
        <taxon>Fungi</taxon>
        <taxon>Dikarya</taxon>
        <taxon>Ascomycota</taxon>
        <taxon>Pezizomycotina</taxon>
        <taxon>Lecanoromycetes</taxon>
        <taxon>OSLEUM clade</taxon>
        <taxon>Ostropomycetidae</taxon>
        <taxon>Ostropales</taxon>
        <taxon>Graphidaceae</taxon>
        <taxon>Gomphilloideae</taxon>
        <taxon>Gomphillus</taxon>
    </lineage>
</organism>
<dbReference type="Gene3D" id="3.50.50.60">
    <property type="entry name" value="FAD/NAD(P)-binding domain"/>
    <property type="match status" value="1"/>
</dbReference>
<evidence type="ECO:0000313" key="7">
    <source>
        <dbReference type="EMBL" id="CAF9927629.1"/>
    </source>
</evidence>
<keyword evidence="3" id="KW-0274">FAD</keyword>
<evidence type="ECO:0000256" key="2">
    <source>
        <dbReference type="ARBA" id="ARBA00022630"/>
    </source>
</evidence>
<proteinExistence type="predicted"/>
<protein>
    <recommendedName>
        <fullName evidence="6">FAD-binding domain-containing protein</fullName>
    </recommendedName>
</protein>
<accession>A0A8H3FQN4</accession>
<sequence>MSSHFPHPVIISGAGPAGLLLGHALKRAGIAFKIYERDVSLTKRSQGYRFKIHNEGVLAVSETLSSSHFNLVRQSCGKHFPSFGAHLDALTAATTPGAPPPMDTQIEPLTADRSTFRSALARGLENEIHFGREIVGFVETVDADKVSVRFADGHVELASLLVAADGAWSKIRQQKLPNLTPLDTECRAFYGKTPITPEFKETFNKAALQGMSLVVDRTQEYPTSLLLEPMIFDHTVTEAYPDLALPQDYVYWVLGSRVDHLESLGWKDSRVPASAEECVSFLKKITDGWHSSVKPLFDTQSVPQTSVIRIGSMPPELIPWDSSRVTLIGDAAHLMSPTAGLGASSALRDAALLGKLLGEVHSSEGVVDAVAAYESAMKEYVKKSITWSTGPGKKLFGMKDIPEWKPFTM</sequence>
<feature type="domain" description="FAD-binding" evidence="6">
    <location>
        <begin position="319"/>
        <end position="387"/>
    </location>
</feature>
<keyword evidence="5" id="KW-0503">Monooxygenase</keyword>
<evidence type="ECO:0000259" key="6">
    <source>
        <dbReference type="Pfam" id="PF01494"/>
    </source>
</evidence>
<evidence type="ECO:0000313" key="8">
    <source>
        <dbReference type="Proteomes" id="UP000664169"/>
    </source>
</evidence>
<evidence type="ECO:0000256" key="1">
    <source>
        <dbReference type="ARBA" id="ARBA00001974"/>
    </source>
</evidence>
<name>A0A8H3FQN4_9LECA</name>
<dbReference type="InterPro" id="IPR036188">
    <property type="entry name" value="FAD/NAD-bd_sf"/>
</dbReference>
<dbReference type="Proteomes" id="UP000664169">
    <property type="component" value="Unassembled WGS sequence"/>
</dbReference>
<keyword evidence="8" id="KW-1185">Reference proteome</keyword>
<dbReference type="GO" id="GO:0071949">
    <property type="term" value="F:FAD binding"/>
    <property type="evidence" value="ECO:0007669"/>
    <property type="project" value="InterPro"/>
</dbReference>
<dbReference type="EMBL" id="CAJPDQ010000027">
    <property type="protein sequence ID" value="CAF9927629.1"/>
    <property type="molecule type" value="Genomic_DNA"/>
</dbReference>
<reference evidence="7" key="1">
    <citation type="submission" date="2021-03" db="EMBL/GenBank/DDBJ databases">
        <authorList>
            <person name="Tagirdzhanova G."/>
        </authorList>
    </citation>
    <scope>NUCLEOTIDE SEQUENCE</scope>
</reference>
<comment type="caution">
    <text evidence="7">The sequence shown here is derived from an EMBL/GenBank/DDBJ whole genome shotgun (WGS) entry which is preliminary data.</text>
</comment>
<dbReference type="GO" id="GO:0004497">
    <property type="term" value="F:monooxygenase activity"/>
    <property type="evidence" value="ECO:0007669"/>
    <property type="project" value="UniProtKB-KW"/>
</dbReference>
<gene>
    <name evidence="7" type="ORF">GOMPHAMPRED_004455</name>
</gene>
<dbReference type="SUPFAM" id="SSF51905">
    <property type="entry name" value="FAD/NAD(P)-binding domain"/>
    <property type="match status" value="1"/>
</dbReference>
<keyword evidence="2" id="KW-0285">Flavoprotein</keyword>
<evidence type="ECO:0000256" key="3">
    <source>
        <dbReference type="ARBA" id="ARBA00022827"/>
    </source>
</evidence>
<dbReference type="OrthoDB" id="47494at2759"/>
<keyword evidence="4" id="KW-0560">Oxidoreductase</keyword>
<evidence type="ECO:0000256" key="4">
    <source>
        <dbReference type="ARBA" id="ARBA00023002"/>
    </source>
</evidence>
<dbReference type="PANTHER" id="PTHR47178:SF5">
    <property type="entry name" value="FAD-BINDING DOMAIN-CONTAINING PROTEIN"/>
    <property type="match status" value="1"/>
</dbReference>
<dbReference type="PANTHER" id="PTHR47178">
    <property type="entry name" value="MONOOXYGENASE, FAD-BINDING"/>
    <property type="match status" value="1"/>
</dbReference>
<feature type="domain" description="FAD-binding" evidence="6">
    <location>
        <begin position="8"/>
        <end position="174"/>
    </location>
</feature>
<evidence type="ECO:0000256" key="5">
    <source>
        <dbReference type="ARBA" id="ARBA00023033"/>
    </source>
</evidence>
<dbReference type="InterPro" id="IPR002938">
    <property type="entry name" value="FAD-bd"/>
</dbReference>
<dbReference type="AlphaFoldDB" id="A0A8H3FQN4"/>